<evidence type="ECO:0008006" key="3">
    <source>
        <dbReference type="Google" id="ProtNLM"/>
    </source>
</evidence>
<dbReference type="Proteomes" id="UP000799092">
    <property type="component" value="Unassembled WGS sequence"/>
</dbReference>
<organism evidence="1 2">
    <name type="scientific">Aquibacillus halophilus</name>
    <dbReference type="NCBI Taxonomy" id="930132"/>
    <lineage>
        <taxon>Bacteria</taxon>
        <taxon>Bacillati</taxon>
        <taxon>Bacillota</taxon>
        <taxon>Bacilli</taxon>
        <taxon>Bacillales</taxon>
        <taxon>Bacillaceae</taxon>
        <taxon>Aquibacillus</taxon>
    </lineage>
</organism>
<evidence type="ECO:0000313" key="2">
    <source>
        <dbReference type="Proteomes" id="UP000799092"/>
    </source>
</evidence>
<gene>
    <name evidence="1" type="ORF">GH741_01185</name>
</gene>
<protein>
    <recommendedName>
        <fullName evidence="3">PilZ domain-containing protein</fullName>
    </recommendedName>
</protein>
<name>A0A6A8D6Q1_9BACI</name>
<reference evidence="1" key="1">
    <citation type="submission" date="2019-11" db="EMBL/GenBank/DDBJ databases">
        <authorList>
            <person name="Li J."/>
        </authorList>
    </citation>
    <scope>NUCLEOTIDE SEQUENCE</scope>
    <source>
        <strain evidence="1">B6B</strain>
    </source>
</reference>
<keyword evidence="2" id="KW-1185">Reference proteome</keyword>
<comment type="caution">
    <text evidence="1">The sequence shown here is derived from an EMBL/GenBank/DDBJ whole genome shotgun (WGS) entry which is preliminary data.</text>
</comment>
<proteinExistence type="predicted"/>
<evidence type="ECO:0000313" key="1">
    <source>
        <dbReference type="EMBL" id="MRH41284.1"/>
    </source>
</evidence>
<sequence length="119" mass="13735">MERRDRARLKAKQPPSANATIFSTTGSMMSHNTTVVKLHNFGLEGLSFTSELEFSIHEYLAMHLDLFSPKTQVCGEIVWKKEANNSFIYGLNIHTADFTYHQYMHSYEKYLENRDKGLA</sequence>
<accession>A0A6A8D6Q1</accession>
<dbReference type="AlphaFoldDB" id="A0A6A8D6Q1"/>
<dbReference type="RefSeq" id="WP_153734944.1">
    <property type="nucleotide sequence ID" value="NZ_WJNG01000001.1"/>
</dbReference>
<dbReference type="OrthoDB" id="2877161at2"/>
<dbReference type="EMBL" id="WJNG01000001">
    <property type="protein sequence ID" value="MRH41284.1"/>
    <property type="molecule type" value="Genomic_DNA"/>
</dbReference>